<evidence type="ECO:0000313" key="2">
    <source>
        <dbReference type="Proteomes" id="UP000694888"/>
    </source>
</evidence>
<accession>A0ABM1A7Q5</accession>
<evidence type="ECO:0000313" key="3">
    <source>
        <dbReference type="RefSeq" id="XP_012942459.1"/>
    </source>
</evidence>
<proteinExistence type="predicted"/>
<feature type="compositionally biased region" description="Basic and acidic residues" evidence="1">
    <location>
        <begin position="57"/>
        <end position="70"/>
    </location>
</feature>
<feature type="region of interest" description="Disordered" evidence="1">
    <location>
        <begin position="1"/>
        <end position="20"/>
    </location>
</feature>
<dbReference type="Proteomes" id="UP000694888">
    <property type="component" value="Unplaced"/>
</dbReference>
<dbReference type="RefSeq" id="XP_012942459.1">
    <property type="nucleotide sequence ID" value="XM_013087005.2"/>
</dbReference>
<sequence>MEETPVLIGGEAARGGVSRSATAYDNETELAKMEADELYTRLVKETRGSLDAAGHSSQKERPSPAERSGVERGQVVSGAVVAGDSYEEPSSYLSDHADGEEEEEVGGHTPRSPGAAGESNDEDF</sequence>
<organism evidence="2 3">
    <name type="scientific">Aplysia californica</name>
    <name type="common">California sea hare</name>
    <dbReference type="NCBI Taxonomy" id="6500"/>
    <lineage>
        <taxon>Eukaryota</taxon>
        <taxon>Metazoa</taxon>
        <taxon>Spiralia</taxon>
        <taxon>Lophotrochozoa</taxon>
        <taxon>Mollusca</taxon>
        <taxon>Gastropoda</taxon>
        <taxon>Heterobranchia</taxon>
        <taxon>Euthyneura</taxon>
        <taxon>Tectipleura</taxon>
        <taxon>Aplysiida</taxon>
        <taxon>Aplysioidea</taxon>
        <taxon>Aplysiidae</taxon>
        <taxon>Aplysia</taxon>
    </lineage>
</organism>
<keyword evidence="2" id="KW-1185">Reference proteome</keyword>
<gene>
    <name evidence="3" type="primary">LOC106012846</name>
</gene>
<feature type="region of interest" description="Disordered" evidence="1">
    <location>
        <begin position="46"/>
        <end position="124"/>
    </location>
</feature>
<name>A0ABM1A7Q5_APLCA</name>
<protein>
    <submittedName>
        <fullName evidence="3">Uncharacterized protein LOC106012846</fullName>
    </submittedName>
</protein>
<evidence type="ECO:0000256" key="1">
    <source>
        <dbReference type="SAM" id="MobiDB-lite"/>
    </source>
</evidence>
<reference evidence="3" key="1">
    <citation type="submission" date="2025-08" db="UniProtKB">
        <authorList>
            <consortium name="RefSeq"/>
        </authorList>
    </citation>
    <scope>IDENTIFICATION</scope>
</reference>
<dbReference type="GeneID" id="106012846"/>